<sequence>MGKSTDSPHFYVFWCFFRDLGVRLPFTQFECDFLSHINAAPCQLHPNNWGFLRAFEVLCTVLGIEVSLPVFLHFYQLKLGVPPYGILSLNGGKGGGLFTLYSQSYKNFKQEFFRVALVDVDPREDAAFYFGGLPKFPFYWCPKPSMFHGVDQSTLTAAELVAIKNLEALPRPLDCKFILSLERSAHRERDLESEYFAFGWSLDDLFSCFSSNFPFLFCRSYGEVVEGA</sequence>
<organism evidence="2 3">
    <name type="scientific">Cajanus cajan</name>
    <name type="common">Pigeon pea</name>
    <name type="synonym">Cajanus indicus</name>
    <dbReference type="NCBI Taxonomy" id="3821"/>
    <lineage>
        <taxon>Eukaryota</taxon>
        <taxon>Viridiplantae</taxon>
        <taxon>Streptophyta</taxon>
        <taxon>Embryophyta</taxon>
        <taxon>Tracheophyta</taxon>
        <taxon>Spermatophyta</taxon>
        <taxon>Magnoliopsida</taxon>
        <taxon>eudicotyledons</taxon>
        <taxon>Gunneridae</taxon>
        <taxon>Pentapetalae</taxon>
        <taxon>rosids</taxon>
        <taxon>fabids</taxon>
        <taxon>Fabales</taxon>
        <taxon>Fabaceae</taxon>
        <taxon>Papilionoideae</taxon>
        <taxon>50 kb inversion clade</taxon>
        <taxon>NPAAA clade</taxon>
        <taxon>indigoferoid/millettioid clade</taxon>
        <taxon>Phaseoleae</taxon>
        <taxon>Cajanus</taxon>
    </lineage>
</organism>
<gene>
    <name evidence="2" type="ORF">KK1_038159</name>
</gene>
<accession>A0A151RD90</accession>
<proteinExistence type="predicted"/>
<dbReference type="OMA" id="SANGWAY"/>
<dbReference type="PANTHER" id="PTHR31099:SF49">
    <property type="entry name" value="MYOSIN HEAVY CHAIN-LIKE PROTEIN"/>
    <property type="match status" value="1"/>
</dbReference>
<evidence type="ECO:0000313" key="2">
    <source>
        <dbReference type="EMBL" id="KYP40497.1"/>
    </source>
</evidence>
<dbReference type="PANTHER" id="PTHR31099">
    <property type="entry name" value="OS06G0165300 PROTEIN"/>
    <property type="match status" value="1"/>
</dbReference>
<evidence type="ECO:0000313" key="3">
    <source>
        <dbReference type="Proteomes" id="UP000075243"/>
    </source>
</evidence>
<protein>
    <recommendedName>
        <fullName evidence="1">Transposase (putative) gypsy type domain-containing protein</fullName>
    </recommendedName>
</protein>
<keyword evidence="3" id="KW-1185">Reference proteome</keyword>
<dbReference type="AlphaFoldDB" id="A0A151RD90"/>
<name>A0A151RD90_CAJCA</name>
<dbReference type="Pfam" id="PF04195">
    <property type="entry name" value="Transposase_28"/>
    <property type="match status" value="1"/>
</dbReference>
<reference evidence="2" key="1">
    <citation type="journal article" date="2012" name="Nat. Biotechnol.">
        <title>Draft genome sequence of pigeonpea (Cajanus cajan), an orphan legume crop of resource-poor farmers.</title>
        <authorList>
            <person name="Varshney R.K."/>
            <person name="Chen W."/>
            <person name="Li Y."/>
            <person name="Bharti A.K."/>
            <person name="Saxena R.K."/>
            <person name="Schlueter J.A."/>
            <person name="Donoghue M.T."/>
            <person name="Azam S."/>
            <person name="Fan G."/>
            <person name="Whaley A.M."/>
            <person name="Farmer A.D."/>
            <person name="Sheridan J."/>
            <person name="Iwata A."/>
            <person name="Tuteja R."/>
            <person name="Penmetsa R.V."/>
            <person name="Wu W."/>
            <person name="Upadhyaya H.D."/>
            <person name="Yang S.P."/>
            <person name="Shah T."/>
            <person name="Saxena K.B."/>
            <person name="Michael T."/>
            <person name="McCombie W.R."/>
            <person name="Yang B."/>
            <person name="Zhang G."/>
            <person name="Yang H."/>
            <person name="Wang J."/>
            <person name="Spillane C."/>
            <person name="Cook D.R."/>
            <person name="May G.D."/>
            <person name="Xu X."/>
            <person name="Jackson S.A."/>
        </authorList>
    </citation>
    <scope>NUCLEOTIDE SEQUENCE [LARGE SCALE GENOMIC DNA]</scope>
</reference>
<evidence type="ECO:0000259" key="1">
    <source>
        <dbReference type="Pfam" id="PF04195"/>
    </source>
</evidence>
<dbReference type="EMBL" id="KQ483831">
    <property type="protein sequence ID" value="KYP40497.1"/>
    <property type="molecule type" value="Genomic_DNA"/>
</dbReference>
<feature type="domain" description="Transposase (putative) gypsy type" evidence="1">
    <location>
        <begin position="19"/>
        <end position="78"/>
    </location>
</feature>
<dbReference type="Proteomes" id="UP000075243">
    <property type="component" value="Unassembled WGS sequence"/>
</dbReference>
<dbReference type="InterPro" id="IPR007321">
    <property type="entry name" value="Transposase_28"/>
</dbReference>
<dbReference type="Gramene" id="C.cajan_39476.t">
    <property type="protein sequence ID" value="C.cajan_39476.t.cds1"/>
    <property type="gene ID" value="C.cajan_39476"/>
</dbReference>